<dbReference type="Gene3D" id="1.10.8.60">
    <property type="match status" value="1"/>
</dbReference>
<dbReference type="EMBL" id="CP001098">
    <property type="protein sequence ID" value="ACL69943.1"/>
    <property type="molecule type" value="Genomic_DNA"/>
</dbReference>
<evidence type="ECO:0000256" key="3">
    <source>
        <dbReference type="ARBA" id="ARBA00022670"/>
    </source>
</evidence>
<keyword evidence="6" id="KW-0862">Zinc</keyword>
<dbReference type="eggNOG" id="COG0465">
    <property type="taxonomic scope" value="Bacteria"/>
</dbReference>
<dbReference type="Gene3D" id="1.20.58.760">
    <property type="entry name" value="Peptidase M41"/>
    <property type="match status" value="1"/>
</dbReference>
<dbReference type="SUPFAM" id="SSF140990">
    <property type="entry name" value="FtsH protease domain-like"/>
    <property type="match status" value="1"/>
</dbReference>
<feature type="transmembrane region" description="Helical" evidence="9">
    <location>
        <begin position="12"/>
        <end position="38"/>
    </location>
</feature>
<dbReference type="PANTHER" id="PTHR23076:SF97">
    <property type="entry name" value="ATP-DEPENDENT ZINC METALLOPROTEASE YME1L1"/>
    <property type="match status" value="1"/>
</dbReference>
<evidence type="ECO:0000256" key="2">
    <source>
        <dbReference type="ARBA" id="ARBA00010044"/>
    </source>
</evidence>
<dbReference type="Pfam" id="PF00004">
    <property type="entry name" value="AAA"/>
    <property type="match status" value="1"/>
</dbReference>
<dbReference type="Pfam" id="PF01434">
    <property type="entry name" value="Peptidase_M41"/>
    <property type="match status" value="1"/>
</dbReference>
<keyword evidence="8" id="KW-0067">ATP-binding</keyword>
<comment type="similarity">
    <text evidence="2">In the C-terminal section; belongs to the peptidase M41 family.</text>
</comment>
<evidence type="ECO:0000256" key="1">
    <source>
        <dbReference type="ARBA" id="ARBA00001947"/>
    </source>
</evidence>
<dbReference type="GO" id="GO:0046872">
    <property type="term" value="F:metal ion binding"/>
    <property type="evidence" value="ECO:0007669"/>
    <property type="project" value="UniProtKB-KW"/>
</dbReference>
<dbReference type="STRING" id="373903.Hore_11930"/>
<dbReference type="Gene3D" id="3.40.50.300">
    <property type="entry name" value="P-loop containing nucleotide triphosphate hydrolases"/>
    <property type="match status" value="1"/>
</dbReference>
<dbReference type="InterPro" id="IPR003959">
    <property type="entry name" value="ATPase_AAA_core"/>
</dbReference>
<dbReference type="InterPro" id="IPR003593">
    <property type="entry name" value="AAA+_ATPase"/>
</dbReference>
<dbReference type="PROSITE" id="PS00674">
    <property type="entry name" value="AAA"/>
    <property type="match status" value="1"/>
</dbReference>
<dbReference type="GO" id="GO:0004222">
    <property type="term" value="F:metalloendopeptidase activity"/>
    <property type="evidence" value="ECO:0007669"/>
    <property type="project" value="InterPro"/>
</dbReference>
<dbReference type="Pfam" id="PF17862">
    <property type="entry name" value="AAA_lid_3"/>
    <property type="match status" value="1"/>
</dbReference>
<comment type="cofactor">
    <cofactor evidence="1">
        <name>Zn(2+)</name>
        <dbReference type="ChEBI" id="CHEBI:29105"/>
    </cofactor>
</comment>
<dbReference type="AlphaFoldDB" id="B8CXC4"/>
<evidence type="ECO:0000256" key="6">
    <source>
        <dbReference type="ARBA" id="ARBA00022833"/>
    </source>
</evidence>
<dbReference type="GO" id="GO:0004176">
    <property type="term" value="F:ATP-dependent peptidase activity"/>
    <property type="evidence" value="ECO:0007669"/>
    <property type="project" value="InterPro"/>
</dbReference>
<dbReference type="PANTHER" id="PTHR23076">
    <property type="entry name" value="METALLOPROTEASE M41 FTSH"/>
    <property type="match status" value="1"/>
</dbReference>
<organism evidence="11 12">
    <name type="scientific">Halothermothrix orenii (strain H 168 / OCM 544 / DSM 9562)</name>
    <dbReference type="NCBI Taxonomy" id="373903"/>
    <lineage>
        <taxon>Bacteria</taxon>
        <taxon>Bacillati</taxon>
        <taxon>Bacillota</taxon>
        <taxon>Clostridia</taxon>
        <taxon>Halanaerobiales</taxon>
        <taxon>Halothermotrichaceae</taxon>
        <taxon>Halothermothrix</taxon>
    </lineage>
</organism>
<evidence type="ECO:0000313" key="11">
    <source>
        <dbReference type="EMBL" id="ACL69943.1"/>
    </source>
</evidence>
<evidence type="ECO:0000256" key="8">
    <source>
        <dbReference type="RuleBase" id="RU003651"/>
    </source>
</evidence>
<feature type="domain" description="AAA+ ATPase" evidence="10">
    <location>
        <begin position="98"/>
        <end position="243"/>
    </location>
</feature>
<dbReference type="SMART" id="SM00382">
    <property type="entry name" value="AAA"/>
    <property type="match status" value="1"/>
</dbReference>
<keyword evidence="8" id="KW-0547">Nucleotide-binding</keyword>
<dbReference type="KEGG" id="hor:Hore_11930"/>
<dbReference type="GO" id="GO:0005886">
    <property type="term" value="C:plasma membrane"/>
    <property type="evidence" value="ECO:0007669"/>
    <property type="project" value="TreeGrafter"/>
</dbReference>
<gene>
    <name evidence="11" type="ordered locus">Hore_11930</name>
</gene>
<dbReference type="GO" id="GO:0016887">
    <property type="term" value="F:ATP hydrolysis activity"/>
    <property type="evidence" value="ECO:0007669"/>
    <property type="project" value="InterPro"/>
</dbReference>
<dbReference type="InterPro" id="IPR037219">
    <property type="entry name" value="Peptidase_M41-like"/>
</dbReference>
<dbReference type="RefSeq" id="WP_012636128.1">
    <property type="nucleotide sequence ID" value="NC_011899.1"/>
</dbReference>
<evidence type="ECO:0000256" key="9">
    <source>
        <dbReference type="SAM" id="Phobius"/>
    </source>
</evidence>
<dbReference type="HOGENOM" id="CLU_000688_16_2_9"/>
<keyword evidence="9" id="KW-0472">Membrane</keyword>
<dbReference type="FunFam" id="3.40.50.300:FF:002568">
    <property type="entry name" value="Cell division protein (FtsH)"/>
    <property type="match status" value="1"/>
</dbReference>
<comment type="similarity">
    <text evidence="8">Belongs to the AAA ATPase family.</text>
</comment>
<dbReference type="InterPro" id="IPR003960">
    <property type="entry name" value="ATPase_AAA_CS"/>
</dbReference>
<evidence type="ECO:0000256" key="4">
    <source>
        <dbReference type="ARBA" id="ARBA00022723"/>
    </source>
</evidence>
<keyword evidence="3" id="KW-0645">Protease</keyword>
<dbReference type="OrthoDB" id="9809379at2"/>
<proteinExistence type="inferred from homology"/>
<reference evidence="11 12" key="1">
    <citation type="journal article" date="2009" name="PLoS ONE">
        <title>Genome analysis of the anaerobic thermohalophilic bacterium Halothermothrix orenii.</title>
        <authorList>
            <person name="Mavromatis K."/>
            <person name="Ivanova N."/>
            <person name="Anderson I."/>
            <person name="Lykidis A."/>
            <person name="Hooper S.D."/>
            <person name="Sun H."/>
            <person name="Kunin V."/>
            <person name="Lapidus A."/>
            <person name="Hugenholtz P."/>
            <person name="Patel B."/>
            <person name="Kyrpides N.C."/>
        </authorList>
    </citation>
    <scope>NUCLEOTIDE SEQUENCE [LARGE SCALE GENOMIC DNA]</scope>
    <source>
        <strain evidence="12">H 168 / OCM 544 / DSM 9562</strain>
    </source>
</reference>
<evidence type="ECO:0000259" key="10">
    <source>
        <dbReference type="SMART" id="SM00382"/>
    </source>
</evidence>
<evidence type="ECO:0000256" key="5">
    <source>
        <dbReference type="ARBA" id="ARBA00022801"/>
    </source>
</evidence>
<dbReference type="Proteomes" id="UP000000719">
    <property type="component" value="Chromosome"/>
</dbReference>
<dbReference type="EC" id="3.6.4.3" evidence="11"/>
<keyword evidence="12" id="KW-1185">Reference proteome</keyword>
<keyword evidence="9" id="KW-1133">Transmembrane helix</keyword>
<dbReference type="InterPro" id="IPR041569">
    <property type="entry name" value="AAA_lid_3"/>
</dbReference>
<keyword evidence="4" id="KW-0479">Metal-binding</keyword>
<keyword evidence="5 11" id="KW-0378">Hydrolase</keyword>
<keyword evidence="7" id="KW-0482">Metalloprotease</keyword>
<accession>B8CXC4</accession>
<name>B8CXC4_HALOH</name>
<dbReference type="InterPro" id="IPR000642">
    <property type="entry name" value="Peptidase_M41"/>
</dbReference>
<dbReference type="FunFam" id="1.10.8.60:FF:000001">
    <property type="entry name" value="ATP-dependent zinc metalloprotease FtsH"/>
    <property type="match status" value="1"/>
</dbReference>
<protein>
    <submittedName>
        <fullName evidence="11">Microtubule-severing ATPase</fullName>
        <ecNumber evidence="11">3.6.4.3</ecNumber>
    </submittedName>
</protein>
<sequence length="490" mass="54509">MVKEVGIGAGIGVLIILALKGFNILPVIFFGFLVFFLWQMLSPSLSISSQTGIKEGNKKIPHVKFDDIGGQETAKNELIEALNFVKNLDRIKYMGIRPIKGILLSGPPGTGKTMLAKASARYTDSVFKATSGSEFIEMYAGLGAKRVRQLFKEARQSAKKYGKSSAIVFIDEIDVVGGKRGQVTSHLEYDQTLNQLLVEMDGLSVDDEVQILVMATTNRIDILDPALLRPGRFDRIVQVDLPAKEGRLSILKIHTSNKPLAEEVNLEQIARETFGFSGAHLENLTNEAAIMAMRGNEDQIHQKHFLEAIDKVIMGEKLDRRPGKEELKRIAVHETGHALVGEKFCPGSVSAITITSRGKALGYVRHNPRDDMYLQTRDYIEKQIGISIAGAIAEDILLNDRSTGATNDFKKAVKLANKMVASGMTDLGVVEESTVPKQLLHEERTKIFKKVEKKVRNIINNNKEIMEKITRKLVEEERFSGDELRRLLNN</sequence>
<keyword evidence="9" id="KW-0812">Transmembrane</keyword>
<evidence type="ECO:0000313" key="12">
    <source>
        <dbReference type="Proteomes" id="UP000000719"/>
    </source>
</evidence>
<dbReference type="InterPro" id="IPR027417">
    <property type="entry name" value="P-loop_NTPase"/>
</dbReference>
<evidence type="ECO:0000256" key="7">
    <source>
        <dbReference type="ARBA" id="ARBA00023049"/>
    </source>
</evidence>
<dbReference type="GO" id="GO:0006508">
    <property type="term" value="P:proteolysis"/>
    <property type="evidence" value="ECO:0007669"/>
    <property type="project" value="UniProtKB-KW"/>
</dbReference>
<dbReference type="SUPFAM" id="SSF52540">
    <property type="entry name" value="P-loop containing nucleoside triphosphate hydrolases"/>
    <property type="match status" value="1"/>
</dbReference>
<dbReference type="GO" id="GO:0005524">
    <property type="term" value="F:ATP binding"/>
    <property type="evidence" value="ECO:0007669"/>
    <property type="project" value="UniProtKB-KW"/>
</dbReference>
<dbReference type="GO" id="GO:0030163">
    <property type="term" value="P:protein catabolic process"/>
    <property type="evidence" value="ECO:0007669"/>
    <property type="project" value="TreeGrafter"/>
</dbReference>